<name>A0A0B6F3V4_9CORY</name>
<reference evidence="7" key="1">
    <citation type="journal article" date="2015" name="Genome Announc.">
        <title>Complete Genome Sequence and Annotation of Corynebacterium singulare DSM 44357, Isolated from a Human Semen Specimen.</title>
        <authorList>
            <person name="Merten M."/>
            <person name="Brinkrolf K."/>
            <person name="Albersmeier A."/>
            <person name="Kutter Y."/>
            <person name="Ruckert C."/>
            <person name="Tauch A."/>
        </authorList>
    </citation>
    <scope>NUCLEOTIDE SEQUENCE [LARGE SCALE GENOMIC DNA]</scope>
    <source>
        <strain evidence="7">IBS B52218</strain>
    </source>
</reference>
<dbReference type="Pfam" id="PF03279">
    <property type="entry name" value="Lip_A_acyltrans"/>
    <property type="match status" value="1"/>
</dbReference>
<dbReference type="CDD" id="cd07984">
    <property type="entry name" value="LPLAT_LABLAT-like"/>
    <property type="match status" value="1"/>
</dbReference>
<organism evidence="7">
    <name type="scientific">Corynebacterium singulare</name>
    <dbReference type="NCBI Taxonomy" id="161899"/>
    <lineage>
        <taxon>Bacteria</taxon>
        <taxon>Bacillati</taxon>
        <taxon>Actinomycetota</taxon>
        <taxon>Actinomycetes</taxon>
        <taxon>Mycobacteriales</taxon>
        <taxon>Corynebacteriaceae</taxon>
        <taxon>Corynebacterium</taxon>
    </lineage>
</organism>
<dbReference type="GO" id="GO:0005886">
    <property type="term" value="C:plasma membrane"/>
    <property type="evidence" value="ECO:0007669"/>
    <property type="project" value="UniProtKB-SubCell"/>
</dbReference>
<dbReference type="PANTHER" id="PTHR30606:SF10">
    <property type="entry name" value="PHOSPHATIDYLINOSITOL MANNOSIDE ACYLTRANSFERASE"/>
    <property type="match status" value="1"/>
</dbReference>
<keyword evidence="5" id="KW-0472">Membrane</keyword>
<evidence type="ECO:0000256" key="5">
    <source>
        <dbReference type="ARBA" id="ARBA00023136"/>
    </source>
</evidence>
<keyword evidence="3" id="KW-0997">Cell inner membrane</keyword>
<dbReference type="EMBL" id="CP010827">
    <property type="protein sequence ID" value="AJI79085.1"/>
    <property type="molecule type" value="Genomic_DNA"/>
</dbReference>
<evidence type="ECO:0000256" key="4">
    <source>
        <dbReference type="ARBA" id="ARBA00022679"/>
    </source>
</evidence>
<evidence type="ECO:0000256" key="6">
    <source>
        <dbReference type="ARBA" id="ARBA00023315"/>
    </source>
</evidence>
<accession>A0A0B6F3V4</accession>
<dbReference type="HOGENOM" id="CLU_049421_3_0_11"/>
<evidence type="ECO:0000256" key="3">
    <source>
        <dbReference type="ARBA" id="ARBA00022519"/>
    </source>
</evidence>
<dbReference type="GO" id="GO:0016746">
    <property type="term" value="F:acyltransferase activity"/>
    <property type="evidence" value="ECO:0007669"/>
    <property type="project" value="UniProtKB-KW"/>
</dbReference>
<gene>
    <name evidence="7" type="ORF">CSING_07795</name>
</gene>
<evidence type="ECO:0000313" key="7">
    <source>
        <dbReference type="EMBL" id="AJI79085.1"/>
    </source>
</evidence>
<dbReference type="RefSeq" id="WP_042531129.1">
    <property type="nucleotide sequence ID" value="NZ_CP010827.1"/>
</dbReference>
<proteinExistence type="predicted"/>
<dbReference type="OrthoDB" id="9803456at2"/>
<dbReference type="EC" id="2.3.1.-" evidence="7"/>
<keyword evidence="6 7" id="KW-0012">Acyltransferase</keyword>
<evidence type="ECO:0000256" key="2">
    <source>
        <dbReference type="ARBA" id="ARBA00022475"/>
    </source>
</evidence>
<dbReference type="PANTHER" id="PTHR30606">
    <property type="entry name" value="LIPID A BIOSYNTHESIS LAUROYL ACYLTRANSFERASE"/>
    <property type="match status" value="1"/>
</dbReference>
<dbReference type="InterPro" id="IPR004960">
    <property type="entry name" value="LipA_acyltrans"/>
</dbReference>
<protein>
    <submittedName>
        <fullName evidence="7">Lauroyl/myristoyl acyltransferase</fullName>
        <ecNumber evidence="7">2.3.1.-</ecNumber>
    </submittedName>
</protein>
<dbReference type="GO" id="GO:0009247">
    <property type="term" value="P:glycolipid biosynthetic process"/>
    <property type="evidence" value="ECO:0007669"/>
    <property type="project" value="UniProtKB-ARBA"/>
</dbReference>
<comment type="subcellular location">
    <subcellularLocation>
        <location evidence="1">Cell inner membrane</location>
    </subcellularLocation>
</comment>
<sequence>MAFMDRERLAAAGYIACWRIVRYLPRPLAAWLFERGADYASDNGKGMEQLRRNLSRVVGPENVTRELVRDSMRSYMRYWLEAFRLPAIHSDPRLHERLLTGMRGKEHSDASIASGRGVIFALPHSGNWDMAGVFCVNHYGGFTTVAERVKPEVLFDAFVDYRESLGFTVVPLTGGSASPYPRLKETLERSGVVCLLADRDLTRTGVTVDFMGEEANVAAGPAQLAIETGAALHVVHSFFDGEGWGLTVSPEVEVTTLQETCQRMADGFAENIRQHPADWHMLQPQWNEDVDRRRQLRQMQRRRPPTLTK</sequence>
<keyword evidence="4 7" id="KW-0808">Transferase</keyword>
<dbReference type="STRING" id="161899.CSING_07795"/>
<dbReference type="Proteomes" id="UP000031890">
    <property type="component" value="Chromosome"/>
</dbReference>
<dbReference type="KEGG" id="csx:CSING_07795"/>
<dbReference type="AlphaFoldDB" id="A0A0B6F3V4"/>
<dbReference type="NCBIfam" id="NF005919">
    <property type="entry name" value="PRK07920.1"/>
    <property type="match status" value="1"/>
</dbReference>
<evidence type="ECO:0000256" key="1">
    <source>
        <dbReference type="ARBA" id="ARBA00004533"/>
    </source>
</evidence>
<keyword evidence="2" id="KW-1003">Cell membrane</keyword>